<dbReference type="EMBL" id="AWOR01000059">
    <property type="protein sequence ID" value="KGH27547.1"/>
    <property type="molecule type" value="Genomic_DNA"/>
</dbReference>
<protein>
    <submittedName>
        <fullName evidence="1">Uncharacterized protein</fullName>
    </submittedName>
</protein>
<name>A0A096HFD2_COMTE</name>
<evidence type="ECO:0000313" key="1">
    <source>
        <dbReference type="EMBL" id="KGH27547.1"/>
    </source>
</evidence>
<sequence length="66" mass="6917">MTGRGFDQPAVLLAARRHPARGAFLCGAALLKLRLLQGILQCQQIALPALGDAVNAPSGLHEKSTL</sequence>
<reference evidence="1 2" key="1">
    <citation type="submission" date="2013-09" db="EMBL/GenBank/DDBJ databases">
        <title>High correlation between genotypes and phenotypes of environmental bacteria Comamonas testosteroni strains.</title>
        <authorList>
            <person name="Liu L."/>
            <person name="Zhu W."/>
            <person name="Xia X."/>
            <person name="Xu B."/>
            <person name="Luo M."/>
            <person name="Wang G."/>
        </authorList>
    </citation>
    <scope>NUCLEOTIDE SEQUENCE [LARGE SCALE GENOMIC DNA]</scope>
    <source>
        <strain evidence="1 2">JL40</strain>
    </source>
</reference>
<dbReference type="AlphaFoldDB" id="A0A096HFD2"/>
<organism evidence="1 2">
    <name type="scientific">Comamonas testosteroni</name>
    <name type="common">Pseudomonas testosteroni</name>
    <dbReference type="NCBI Taxonomy" id="285"/>
    <lineage>
        <taxon>Bacteria</taxon>
        <taxon>Pseudomonadati</taxon>
        <taxon>Pseudomonadota</taxon>
        <taxon>Betaproteobacteria</taxon>
        <taxon>Burkholderiales</taxon>
        <taxon>Comamonadaceae</taxon>
        <taxon>Comamonas</taxon>
    </lineage>
</organism>
<gene>
    <name evidence="1" type="ORF">P353_18130</name>
</gene>
<proteinExistence type="predicted"/>
<evidence type="ECO:0000313" key="2">
    <source>
        <dbReference type="Proteomes" id="UP000029553"/>
    </source>
</evidence>
<dbReference type="Proteomes" id="UP000029553">
    <property type="component" value="Unassembled WGS sequence"/>
</dbReference>
<comment type="caution">
    <text evidence="1">The sequence shown here is derived from an EMBL/GenBank/DDBJ whole genome shotgun (WGS) entry which is preliminary data.</text>
</comment>
<accession>A0A096HFD2</accession>